<feature type="non-terminal residue" evidence="1">
    <location>
        <position position="185"/>
    </location>
</feature>
<dbReference type="AlphaFoldDB" id="A0A147BJP7"/>
<evidence type="ECO:0000313" key="1">
    <source>
        <dbReference type="EMBL" id="JAR90702.1"/>
    </source>
</evidence>
<accession>A0A147BJP7</accession>
<reference evidence="1" key="1">
    <citation type="journal article" date="2018" name="PLoS Negl. Trop. Dis.">
        <title>Sialome diversity of ticks revealed by RNAseq of single tick salivary glands.</title>
        <authorList>
            <person name="Perner J."/>
            <person name="Kropackova S."/>
            <person name="Kopacek P."/>
            <person name="Ribeiro J.M."/>
        </authorList>
    </citation>
    <scope>NUCLEOTIDE SEQUENCE</scope>
    <source>
        <strain evidence="1">Siblings of single egg batch collected in Ceske Budejovice</strain>
        <tissue evidence="1">Salivary glands</tissue>
    </source>
</reference>
<name>A0A147BJP7_IXORI</name>
<organism evidence="1">
    <name type="scientific">Ixodes ricinus</name>
    <name type="common">Common tick</name>
    <name type="synonym">Acarus ricinus</name>
    <dbReference type="NCBI Taxonomy" id="34613"/>
    <lineage>
        <taxon>Eukaryota</taxon>
        <taxon>Metazoa</taxon>
        <taxon>Ecdysozoa</taxon>
        <taxon>Arthropoda</taxon>
        <taxon>Chelicerata</taxon>
        <taxon>Arachnida</taxon>
        <taxon>Acari</taxon>
        <taxon>Parasitiformes</taxon>
        <taxon>Ixodida</taxon>
        <taxon>Ixodoidea</taxon>
        <taxon>Ixodidae</taxon>
        <taxon>Ixodinae</taxon>
        <taxon>Ixodes</taxon>
    </lineage>
</organism>
<protein>
    <submittedName>
        <fullName evidence="1">Putative rna dependent rna polymerase</fullName>
    </submittedName>
</protein>
<dbReference type="EMBL" id="GEGO01004702">
    <property type="protein sequence ID" value="JAR90702.1"/>
    <property type="molecule type" value="Transcribed_RNA"/>
</dbReference>
<proteinExistence type="predicted"/>
<feature type="non-terminal residue" evidence="1">
    <location>
        <position position="1"/>
    </location>
</feature>
<sequence>RNEMTYFHLSQGRFALPYDFAAFDHQPTKPEIKQFQDVIDGVAITAATPQQQAEADLLHTLIQQGHDSATLHPPASMDSKAVFAVTGGLMSGLRTTSSVGSGWNGVLGTMAFDLLHLLTGLDVRSQSTTDASHIHWSRRREAKLSKKSVTSATKLEACRRGSQKTQVGKDAFGFYGPYCLDDVHV</sequence>